<accession>A0ABW4I8Q1</accession>
<dbReference type="EMBL" id="JBHUDG010000003">
    <property type="protein sequence ID" value="MFD1628653.1"/>
    <property type="molecule type" value="Genomic_DNA"/>
</dbReference>
<evidence type="ECO:0000313" key="3">
    <source>
        <dbReference type="Proteomes" id="UP001597118"/>
    </source>
</evidence>
<name>A0ABW4I8Q1_9SPHI</name>
<proteinExistence type="predicted"/>
<keyword evidence="3" id="KW-1185">Reference proteome</keyword>
<protein>
    <recommendedName>
        <fullName evidence="4">DUF3299 domain-containing protein</fullName>
    </recommendedName>
</protein>
<dbReference type="RefSeq" id="WP_379661040.1">
    <property type="nucleotide sequence ID" value="NZ_JBHUDG010000003.1"/>
</dbReference>
<reference evidence="3" key="1">
    <citation type="journal article" date="2019" name="Int. J. Syst. Evol. Microbiol.">
        <title>The Global Catalogue of Microorganisms (GCM) 10K type strain sequencing project: providing services to taxonomists for standard genome sequencing and annotation.</title>
        <authorList>
            <consortium name="The Broad Institute Genomics Platform"/>
            <consortium name="The Broad Institute Genome Sequencing Center for Infectious Disease"/>
            <person name="Wu L."/>
            <person name="Ma J."/>
        </authorList>
    </citation>
    <scope>NUCLEOTIDE SEQUENCE [LARGE SCALE GENOMIC DNA]</scope>
    <source>
        <strain evidence="3">CCUG 53762</strain>
    </source>
</reference>
<organism evidence="2 3">
    <name type="scientific">Pseudopedobacter beijingensis</name>
    <dbReference type="NCBI Taxonomy" id="1207056"/>
    <lineage>
        <taxon>Bacteria</taxon>
        <taxon>Pseudomonadati</taxon>
        <taxon>Bacteroidota</taxon>
        <taxon>Sphingobacteriia</taxon>
        <taxon>Sphingobacteriales</taxon>
        <taxon>Sphingobacteriaceae</taxon>
        <taxon>Pseudopedobacter</taxon>
    </lineage>
</organism>
<dbReference type="Gene3D" id="2.40.50.870">
    <property type="entry name" value="Protein of unknown function (DUF3299)"/>
    <property type="match status" value="1"/>
</dbReference>
<evidence type="ECO:0008006" key="4">
    <source>
        <dbReference type="Google" id="ProtNLM"/>
    </source>
</evidence>
<keyword evidence="1" id="KW-0732">Signal</keyword>
<gene>
    <name evidence="2" type="ORF">ACFSAH_02130</name>
</gene>
<evidence type="ECO:0000256" key="1">
    <source>
        <dbReference type="SAM" id="SignalP"/>
    </source>
</evidence>
<feature type="chain" id="PRO_5046126046" description="DUF3299 domain-containing protein" evidence="1">
    <location>
        <begin position="22"/>
        <end position="145"/>
    </location>
</feature>
<comment type="caution">
    <text evidence="2">The sequence shown here is derived from an EMBL/GenBank/DDBJ whole genome shotgun (WGS) entry which is preliminary data.</text>
</comment>
<dbReference type="Proteomes" id="UP001597118">
    <property type="component" value="Unassembled WGS sequence"/>
</dbReference>
<feature type="signal peptide" evidence="1">
    <location>
        <begin position="1"/>
        <end position="21"/>
    </location>
</feature>
<evidence type="ECO:0000313" key="2">
    <source>
        <dbReference type="EMBL" id="MFD1628653.1"/>
    </source>
</evidence>
<sequence length="145" mass="16499">MKKVILSLFLFFYGNVLLAQAPDHTPMMNKYWEILNTRTIKKASSGSYEPYYPAPLSALDQKQIYLSGYIVPIKTGTMHKTFLLSVLPIAQCQFCGEGDIPEMVEVFMEEPIKYTTKPIVVEGTLKINKELDGASFQLQKTRLKK</sequence>